<feature type="region of interest" description="Disordered" evidence="13">
    <location>
        <begin position="42"/>
        <end position="89"/>
    </location>
</feature>
<dbReference type="EMBL" id="QZWG01000017">
    <property type="protein sequence ID" value="RZB54724.1"/>
    <property type="molecule type" value="Genomic_DNA"/>
</dbReference>
<feature type="region of interest" description="Disordered" evidence="13">
    <location>
        <begin position="1"/>
        <end position="25"/>
    </location>
</feature>
<gene>
    <name evidence="15" type="ORF">D0Y65_044594</name>
</gene>
<dbReference type="InterPro" id="IPR058981">
    <property type="entry name" value="MGRN1/RNF157-like_N"/>
</dbReference>
<evidence type="ECO:0000256" key="6">
    <source>
        <dbReference type="ARBA" id="ARBA00022723"/>
    </source>
</evidence>
<dbReference type="InterPro" id="IPR045194">
    <property type="entry name" value="MGRN1/RNF157-like"/>
</dbReference>
<dbReference type="EC" id="2.3.2.27" evidence="3"/>
<evidence type="ECO:0000256" key="2">
    <source>
        <dbReference type="ARBA" id="ARBA00004906"/>
    </source>
</evidence>
<protein>
    <recommendedName>
        <fullName evidence="3">RING-type E3 ubiquitin transferase</fullName>
        <ecNumber evidence="3">2.3.2.27</ecNumber>
    </recommendedName>
</protein>
<reference evidence="15 16" key="1">
    <citation type="submission" date="2018-09" db="EMBL/GenBank/DDBJ databases">
        <title>A high-quality reference genome of wild soybean provides a powerful tool to mine soybean genomes.</title>
        <authorList>
            <person name="Xie M."/>
            <person name="Chung C.Y.L."/>
            <person name="Li M.-W."/>
            <person name="Wong F.-L."/>
            <person name="Chan T.-F."/>
            <person name="Lam H.-M."/>
        </authorList>
    </citation>
    <scope>NUCLEOTIDE SEQUENCE [LARGE SCALE GENOMIC DNA]</scope>
    <source>
        <strain evidence="16">cv. W05</strain>
        <tissue evidence="15">Hypocotyl of etiolated seedlings</tissue>
    </source>
</reference>
<evidence type="ECO:0000256" key="8">
    <source>
        <dbReference type="ARBA" id="ARBA00022786"/>
    </source>
</evidence>
<comment type="catalytic activity">
    <reaction evidence="1">
        <text>S-ubiquitinyl-[E2 ubiquitin-conjugating enzyme]-L-cysteine + [acceptor protein]-L-lysine = [E2 ubiquitin-conjugating enzyme]-L-cysteine + N(6)-ubiquitinyl-[acceptor protein]-L-lysine.</text>
        <dbReference type="EC" id="2.3.2.27"/>
    </reaction>
</comment>
<feature type="domain" description="RING-type" evidence="14">
    <location>
        <begin position="227"/>
        <end position="266"/>
    </location>
</feature>
<feature type="compositionally biased region" description="Low complexity" evidence="13">
    <location>
        <begin position="1"/>
        <end position="13"/>
    </location>
</feature>
<keyword evidence="6" id="KW-0479">Metal-binding</keyword>
<dbReference type="PROSITE" id="PS50089">
    <property type="entry name" value="ZF_RING_2"/>
    <property type="match status" value="1"/>
</dbReference>
<dbReference type="Gene3D" id="3.30.40.10">
    <property type="entry name" value="Zinc/RING finger domain, C3HC4 (zinc finger)"/>
    <property type="match status" value="1"/>
</dbReference>
<accession>A0A445G114</accession>
<evidence type="ECO:0000313" key="15">
    <source>
        <dbReference type="EMBL" id="RZB54724.1"/>
    </source>
</evidence>
<evidence type="ECO:0000256" key="5">
    <source>
        <dbReference type="ARBA" id="ARBA00022707"/>
    </source>
</evidence>
<comment type="caution">
    <text evidence="15">The sequence shown here is derived from an EMBL/GenBank/DDBJ whole genome shotgun (WGS) entry which is preliminary data.</text>
</comment>
<organism evidence="15 16">
    <name type="scientific">Glycine soja</name>
    <name type="common">Wild soybean</name>
    <dbReference type="NCBI Taxonomy" id="3848"/>
    <lineage>
        <taxon>Eukaryota</taxon>
        <taxon>Viridiplantae</taxon>
        <taxon>Streptophyta</taxon>
        <taxon>Embryophyta</taxon>
        <taxon>Tracheophyta</taxon>
        <taxon>Spermatophyta</taxon>
        <taxon>Magnoliopsida</taxon>
        <taxon>eudicotyledons</taxon>
        <taxon>Gunneridae</taxon>
        <taxon>Pentapetalae</taxon>
        <taxon>rosids</taxon>
        <taxon>fabids</taxon>
        <taxon>Fabales</taxon>
        <taxon>Fabaceae</taxon>
        <taxon>Papilionoideae</taxon>
        <taxon>50 kb inversion clade</taxon>
        <taxon>NPAAA clade</taxon>
        <taxon>indigoferoid/millettioid clade</taxon>
        <taxon>Phaseoleae</taxon>
        <taxon>Glycine</taxon>
        <taxon>Glycine subgen. Soja</taxon>
    </lineage>
</organism>
<dbReference type="Pfam" id="PF13920">
    <property type="entry name" value="zf-C3HC4_3"/>
    <property type="match status" value="1"/>
</dbReference>
<keyword evidence="16" id="KW-1185">Reference proteome</keyword>
<evidence type="ECO:0000259" key="14">
    <source>
        <dbReference type="PROSITE" id="PS50089"/>
    </source>
</evidence>
<keyword evidence="8" id="KW-0833">Ubl conjugation pathway</keyword>
<keyword evidence="9" id="KW-0862">Zinc</keyword>
<comment type="pathway">
    <text evidence="2">Protein modification; protein ubiquitination.</text>
</comment>
<evidence type="ECO:0000256" key="13">
    <source>
        <dbReference type="SAM" id="MobiDB-lite"/>
    </source>
</evidence>
<dbReference type="GO" id="GO:0008270">
    <property type="term" value="F:zinc ion binding"/>
    <property type="evidence" value="ECO:0007669"/>
    <property type="project" value="UniProtKB-KW"/>
</dbReference>
<dbReference type="InterPro" id="IPR045195">
    <property type="entry name" value="LOG2-like_mRING_C3HC5"/>
</dbReference>
<dbReference type="AlphaFoldDB" id="A0A445G114"/>
<comment type="similarity">
    <text evidence="11">Belongs to the RING-type zinc finger family. LOG2 subfamily.</text>
</comment>
<proteinExistence type="inferred from homology"/>
<sequence>MGISWSNSNSNSSSRRRRNTYFHPHPPPPYYYHPLPPPPQGYFVASTNPSASTTTGYVGPPPPPTQYYPNGFTANSVMPNQGGSGIHASPPPYVHHQATKKIRNDVIPPTSLSHSTESVFRVLRHLTGSITIFYLAKEEEKCWFIPLFPDVFEPITFPFQKGAGQKFCQPSGTGIDLGFFELDDLSRPSPEEDVFSLVICAETTTELYGIGSSTAADFDDNDPGKECVICMTEPKDTAVLTCRHMCMCGDCAKALRPQSNKCLICRQPIEELIEIKINNGNQ</sequence>
<evidence type="ECO:0000256" key="4">
    <source>
        <dbReference type="ARBA" id="ARBA00022679"/>
    </source>
</evidence>
<dbReference type="SUPFAM" id="SSF57850">
    <property type="entry name" value="RING/U-box"/>
    <property type="match status" value="1"/>
</dbReference>
<evidence type="ECO:0000256" key="9">
    <source>
        <dbReference type="ARBA" id="ARBA00022833"/>
    </source>
</evidence>
<name>A0A445G114_GLYSO</name>
<dbReference type="PANTHER" id="PTHR22996:SF8">
    <property type="entry name" value="RING-TYPE E3 UBIQUITIN TRANSFERASE"/>
    <property type="match status" value="1"/>
</dbReference>
<evidence type="ECO:0000313" key="16">
    <source>
        <dbReference type="Proteomes" id="UP000289340"/>
    </source>
</evidence>
<feature type="compositionally biased region" description="Polar residues" evidence="13">
    <location>
        <begin position="72"/>
        <end position="81"/>
    </location>
</feature>
<dbReference type="InterPro" id="IPR013083">
    <property type="entry name" value="Znf_RING/FYVE/PHD"/>
</dbReference>
<dbReference type="PANTHER" id="PTHR22996">
    <property type="entry name" value="MAHOGUNIN"/>
    <property type="match status" value="1"/>
</dbReference>
<evidence type="ECO:0000256" key="10">
    <source>
        <dbReference type="ARBA" id="ARBA00023288"/>
    </source>
</evidence>
<dbReference type="Proteomes" id="UP000289340">
    <property type="component" value="Chromosome 17"/>
</dbReference>
<evidence type="ECO:0000256" key="11">
    <source>
        <dbReference type="ARBA" id="ARBA00025721"/>
    </source>
</evidence>
<evidence type="ECO:0000256" key="1">
    <source>
        <dbReference type="ARBA" id="ARBA00000900"/>
    </source>
</evidence>
<evidence type="ECO:0000256" key="3">
    <source>
        <dbReference type="ARBA" id="ARBA00012483"/>
    </source>
</evidence>
<keyword evidence="7 12" id="KW-0863">Zinc-finger</keyword>
<dbReference type="FunFam" id="3.30.40.10:FF:000115">
    <property type="entry name" value="probable E3 ubiquitin-protein ligase LOG2"/>
    <property type="match status" value="1"/>
</dbReference>
<dbReference type="Pfam" id="PF26192">
    <property type="entry name" value="RNF157-like_N"/>
    <property type="match status" value="1"/>
</dbReference>
<dbReference type="GO" id="GO:0016567">
    <property type="term" value="P:protein ubiquitination"/>
    <property type="evidence" value="ECO:0007669"/>
    <property type="project" value="TreeGrafter"/>
</dbReference>
<keyword evidence="10" id="KW-0449">Lipoprotein</keyword>
<evidence type="ECO:0000256" key="7">
    <source>
        <dbReference type="ARBA" id="ARBA00022771"/>
    </source>
</evidence>
<dbReference type="CDD" id="cd16789">
    <property type="entry name" value="mRING-HC-C3HC5_MGRN1-like"/>
    <property type="match status" value="1"/>
</dbReference>
<keyword evidence="5" id="KW-0519">Myristate</keyword>
<dbReference type="GO" id="GO:0061630">
    <property type="term" value="F:ubiquitin protein ligase activity"/>
    <property type="evidence" value="ECO:0007669"/>
    <property type="project" value="UniProtKB-EC"/>
</dbReference>
<dbReference type="InterPro" id="IPR001841">
    <property type="entry name" value="Znf_RING"/>
</dbReference>
<evidence type="ECO:0000256" key="12">
    <source>
        <dbReference type="PROSITE-ProRule" id="PRU00175"/>
    </source>
</evidence>
<keyword evidence="4" id="KW-0808">Transferase</keyword>